<sequence>MPSLTSPWFQQRVGPPAPPVMVPERSPSTMTEAEQDEVTRRVGRPTTSSRAKVSQTWKLENTFMEGGRHSWAKMELFEDCKKCMWTDGGTRKPSCKIRPLARNNAKSETY</sequence>
<feature type="region of interest" description="Disordered" evidence="1">
    <location>
        <begin position="1"/>
        <end position="53"/>
    </location>
</feature>
<organism evidence="2 3">
    <name type="scientific">Mizuhopecten yessoensis</name>
    <name type="common">Japanese scallop</name>
    <name type="synonym">Patinopecten yessoensis</name>
    <dbReference type="NCBI Taxonomy" id="6573"/>
    <lineage>
        <taxon>Eukaryota</taxon>
        <taxon>Metazoa</taxon>
        <taxon>Spiralia</taxon>
        <taxon>Lophotrochozoa</taxon>
        <taxon>Mollusca</taxon>
        <taxon>Bivalvia</taxon>
        <taxon>Autobranchia</taxon>
        <taxon>Pteriomorphia</taxon>
        <taxon>Pectinida</taxon>
        <taxon>Pectinoidea</taxon>
        <taxon>Pectinidae</taxon>
        <taxon>Mizuhopecten</taxon>
    </lineage>
</organism>
<gene>
    <name evidence="2" type="ORF">KP79_PYT12354</name>
</gene>
<proteinExistence type="predicted"/>
<comment type="caution">
    <text evidence="2">The sequence shown here is derived from an EMBL/GenBank/DDBJ whole genome shotgun (WGS) entry which is preliminary data.</text>
</comment>
<dbReference type="EMBL" id="NEDP02005344">
    <property type="protein sequence ID" value="OWF41870.1"/>
    <property type="molecule type" value="Genomic_DNA"/>
</dbReference>
<dbReference type="AlphaFoldDB" id="A0A210PZF3"/>
<evidence type="ECO:0000313" key="3">
    <source>
        <dbReference type="Proteomes" id="UP000242188"/>
    </source>
</evidence>
<dbReference type="Proteomes" id="UP000242188">
    <property type="component" value="Unassembled WGS sequence"/>
</dbReference>
<name>A0A210PZF3_MIZYE</name>
<evidence type="ECO:0000256" key="1">
    <source>
        <dbReference type="SAM" id="MobiDB-lite"/>
    </source>
</evidence>
<accession>A0A210PZF3</accession>
<evidence type="ECO:0000313" key="2">
    <source>
        <dbReference type="EMBL" id="OWF41870.1"/>
    </source>
</evidence>
<keyword evidence="3" id="KW-1185">Reference proteome</keyword>
<reference evidence="2 3" key="1">
    <citation type="journal article" date="2017" name="Nat. Ecol. Evol.">
        <title>Scallop genome provides insights into evolution of bilaterian karyotype and development.</title>
        <authorList>
            <person name="Wang S."/>
            <person name="Zhang J."/>
            <person name="Jiao W."/>
            <person name="Li J."/>
            <person name="Xun X."/>
            <person name="Sun Y."/>
            <person name="Guo X."/>
            <person name="Huan P."/>
            <person name="Dong B."/>
            <person name="Zhang L."/>
            <person name="Hu X."/>
            <person name="Sun X."/>
            <person name="Wang J."/>
            <person name="Zhao C."/>
            <person name="Wang Y."/>
            <person name="Wang D."/>
            <person name="Huang X."/>
            <person name="Wang R."/>
            <person name="Lv J."/>
            <person name="Li Y."/>
            <person name="Zhang Z."/>
            <person name="Liu B."/>
            <person name="Lu W."/>
            <person name="Hui Y."/>
            <person name="Liang J."/>
            <person name="Zhou Z."/>
            <person name="Hou R."/>
            <person name="Li X."/>
            <person name="Liu Y."/>
            <person name="Li H."/>
            <person name="Ning X."/>
            <person name="Lin Y."/>
            <person name="Zhao L."/>
            <person name="Xing Q."/>
            <person name="Dou J."/>
            <person name="Li Y."/>
            <person name="Mao J."/>
            <person name="Guo H."/>
            <person name="Dou H."/>
            <person name="Li T."/>
            <person name="Mu C."/>
            <person name="Jiang W."/>
            <person name="Fu Q."/>
            <person name="Fu X."/>
            <person name="Miao Y."/>
            <person name="Liu J."/>
            <person name="Yu Q."/>
            <person name="Li R."/>
            <person name="Liao H."/>
            <person name="Li X."/>
            <person name="Kong Y."/>
            <person name="Jiang Z."/>
            <person name="Chourrout D."/>
            <person name="Li R."/>
            <person name="Bao Z."/>
        </authorList>
    </citation>
    <scope>NUCLEOTIDE SEQUENCE [LARGE SCALE GENOMIC DNA]</scope>
    <source>
        <strain evidence="2 3">PY_sf001</strain>
    </source>
</reference>
<protein>
    <submittedName>
        <fullName evidence="2">Uncharacterized protein</fullName>
    </submittedName>
</protein>